<protein>
    <recommendedName>
        <fullName evidence="3">Peptidase A2 domain-containing protein</fullName>
    </recommendedName>
</protein>
<dbReference type="InterPro" id="IPR001995">
    <property type="entry name" value="Peptidase_A2_cat"/>
</dbReference>
<feature type="region of interest" description="Disordered" evidence="2">
    <location>
        <begin position="166"/>
        <end position="193"/>
    </location>
</feature>
<dbReference type="PANTHER" id="PTHR36943">
    <property type="entry name" value="CCHC-TYPE DOMAIN-CONTAINING PROTEIN"/>
    <property type="match status" value="1"/>
</dbReference>
<dbReference type="Proteomes" id="UP000000305">
    <property type="component" value="Unassembled WGS sequence"/>
</dbReference>
<keyword evidence="5" id="KW-1185">Reference proteome</keyword>
<proteinExistence type="predicted"/>
<evidence type="ECO:0000313" key="5">
    <source>
        <dbReference type="Proteomes" id="UP000000305"/>
    </source>
</evidence>
<dbReference type="PANTHER" id="PTHR36943:SF1">
    <property type="entry name" value="CCHC-TYPE DOMAIN-CONTAINING PROTEIN"/>
    <property type="match status" value="1"/>
</dbReference>
<dbReference type="PROSITE" id="PS50175">
    <property type="entry name" value="ASP_PROT_RETROV"/>
    <property type="match status" value="1"/>
</dbReference>
<dbReference type="EMBL" id="GL732540">
    <property type="protein sequence ID" value="EFX82181.1"/>
    <property type="molecule type" value="Genomic_DNA"/>
</dbReference>
<evidence type="ECO:0000256" key="2">
    <source>
        <dbReference type="SAM" id="MobiDB-lite"/>
    </source>
</evidence>
<dbReference type="InterPro" id="IPR021109">
    <property type="entry name" value="Peptidase_aspartic_dom_sf"/>
</dbReference>
<dbReference type="GO" id="GO:0006508">
    <property type="term" value="P:proteolysis"/>
    <property type="evidence" value="ECO:0007669"/>
    <property type="project" value="InterPro"/>
</dbReference>
<evidence type="ECO:0000256" key="1">
    <source>
        <dbReference type="ARBA" id="ARBA00022801"/>
    </source>
</evidence>
<keyword evidence="1" id="KW-0378">Hydrolase</keyword>
<feature type="compositionally biased region" description="Basic and acidic residues" evidence="2">
    <location>
        <begin position="184"/>
        <end position="193"/>
    </location>
</feature>
<name>E9GE00_DAPPU</name>
<dbReference type="PhylomeDB" id="E9GE00"/>
<evidence type="ECO:0000259" key="3">
    <source>
        <dbReference type="PROSITE" id="PS50175"/>
    </source>
</evidence>
<dbReference type="Gene3D" id="2.40.70.10">
    <property type="entry name" value="Acid Proteases"/>
    <property type="match status" value="1"/>
</dbReference>
<dbReference type="SUPFAM" id="SSF50630">
    <property type="entry name" value="Acid proteases"/>
    <property type="match status" value="1"/>
</dbReference>
<dbReference type="OrthoDB" id="8067262at2759"/>
<dbReference type="AlphaFoldDB" id="E9GE00"/>
<dbReference type="KEGG" id="dpx:DAPPUDRAFT_316783"/>
<evidence type="ECO:0000313" key="4">
    <source>
        <dbReference type="EMBL" id="EFX82181.1"/>
    </source>
</evidence>
<dbReference type="InParanoid" id="E9GE00"/>
<dbReference type="GO" id="GO:0004190">
    <property type="term" value="F:aspartic-type endopeptidase activity"/>
    <property type="evidence" value="ECO:0007669"/>
    <property type="project" value="InterPro"/>
</dbReference>
<reference evidence="4 5" key="1">
    <citation type="journal article" date="2011" name="Science">
        <title>The ecoresponsive genome of Daphnia pulex.</title>
        <authorList>
            <person name="Colbourne J.K."/>
            <person name="Pfrender M.E."/>
            <person name="Gilbert D."/>
            <person name="Thomas W.K."/>
            <person name="Tucker A."/>
            <person name="Oakley T.H."/>
            <person name="Tokishita S."/>
            <person name="Aerts A."/>
            <person name="Arnold G.J."/>
            <person name="Basu M.K."/>
            <person name="Bauer D.J."/>
            <person name="Caceres C.E."/>
            <person name="Carmel L."/>
            <person name="Casola C."/>
            <person name="Choi J.H."/>
            <person name="Detter J.C."/>
            <person name="Dong Q."/>
            <person name="Dusheyko S."/>
            <person name="Eads B.D."/>
            <person name="Frohlich T."/>
            <person name="Geiler-Samerotte K.A."/>
            <person name="Gerlach D."/>
            <person name="Hatcher P."/>
            <person name="Jogdeo S."/>
            <person name="Krijgsveld J."/>
            <person name="Kriventseva E.V."/>
            <person name="Kultz D."/>
            <person name="Laforsch C."/>
            <person name="Lindquist E."/>
            <person name="Lopez J."/>
            <person name="Manak J.R."/>
            <person name="Muller J."/>
            <person name="Pangilinan J."/>
            <person name="Patwardhan R.P."/>
            <person name="Pitluck S."/>
            <person name="Pritham E.J."/>
            <person name="Rechtsteiner A."/>
            <person name="Rho M."/>
            <person name="Rogozin I.B."/>
            <person name="Sakarya O."/>
            <person name="Salamov A."/>
            <person name="Schaack S."/>
            <person name="Shapiro H."/>
            <person name="Shiga Y."/>
            <person name="Skalitzky C."/>
            <person name="Smith Z."/>
            <person name="Souvorov A."/>
            <person name="Sung W."/>
            <person name="Tang Z."/>
            <person name="Tsuchiya D."/>
            <person name="Tu H."/>
            <person name="Vos H."/>
            <person name="Wang M."/>
            <person name="Wolf Y.I."/>
            <person name="Yamagata H."/>
            <person name="Yamada T."/>
            <person name="Ye Y."/>
            <person name="Shaw J.R."/>
            <person name="Andrews J."/>
            <person name="Crease T.J."/>
            <person name="Tang H."/>
            <person name="Lucas S.M."/>
            <person name="Robertson H.M."/>
            <person name="Bork P."/>
            <person name="Koonin E.V."/>
            <person name="Zdobnov E.M."/>
            <person name="Grigoriev I.V."/>
            <person name="Lynch M."/>
            <person name="Boore J.L."/>
        </authorList>
    </citation>
    <scope>NUCLEOTIDE SEQUENCE [LARGE SCALE GENOMIC DNA]</scope>
</reference>
<sequence>MRGPRNYYLELKMNGHDVRLKLDSGCDKPMISKAVWTQMKEPKLLIIKGIARTSATGVVPVKGVFLARMSFAGINFRCPVLVSDNDNTRNLIGRRAFPFLMDFNWNKFIRDGTVSMVSSDLTMTDDDKKQEMMANTVKWLTLPFYVNVLINGKDYEMKLDTGSTCSMGPSEMGRIGETQTDYGQTHESHEYQQ</sequence>
<accession>E9GE00</accession>
<dbReference type="HOGENOM" id="CLU_095093_0_0_1"/>
<feature type="domain" description="Peptidase A2" evidence="3">
    <location>
        <begin position="18"/>
        <end position="96"/>
    </location>
</feature>
<gene>
    <name evidence="4" type="ORF">DAPPUDRAFT_316783</name>
</gene>
<organism evidence="4 5">
    <name type="scientific">Daphnia pulex</name>
    <name type="common">Water flea</name>
    <dbReference type="NCBI Taxonomy" id="6669"/>
    <lineage>
        <taxon>Eukaryota</taxon>
        <taxon>Metazoa</taxon>
        <taxon>Ecdysozoa</taxon>
        <taxon>Arthropoda</taxon>
        <taxon>Crustacea</taxon>
        <taxon>Branchiopoda</taxon>
        <taxon>Diplostraca</taxon>
        <taxon>Cladocera</taxon>
        <taxon>Anomopoda</taxon>
        <taxon>Daphniidae</taxon>
        <taxon>Daphnia</taxon>
    </lineage>
</organism>